<dbReference type="KEGG" id="oxy:HCG48_01610"/>
<evidence type="ECO:0000259" key="2">
    <source>
        <dbReference type="PROSITE" id="PS51819"/>
    </source>
</evidence>
<dbReference type="InterPro" id="IPR050383">
    <property type="entry name" value="GlyoxalaseI/FosfomycinResist"/>
</dbReference>
<dbReference type="InterPro" id="IPR037523">
    <property type="entry name" value="VOC_core"/>
</dbReference>
<dbReference type="PROSITE" id="PS51819">
    <property type="entry name" value="VOC"/>
    <property type="match status" value="1"/>
</dbReference>
<dbReference type="GO" id="GO:0046872">
    <property type="term" value="F:metal ion binding"/>
    <property type="evidence" value="ECO:0007669"/>
    <property type="project" value="UniProtKB-KW"/>
</dbReference>
<accession>A0A6H1TSC1</accession>
<keyword evidence="1" id="KW-0479">Metal-binding</keyword>
<dbReference type="PROSITE" id="PS00934">
    <property type="entry name" value="GLYOXALASE_I_1"/>
    <property type="match status" value="1"/>
</dbReference>
<evidence type="ECO:0000313" key="3">
    <source>
        <dbReference type="EMBL" id="QIZ69441.1"/>
    </source>
</evidence>
<dbReference type="AlphaFoldDB" id="A0A6H1TSC1"/>
<reference evidence="3 4" key="1">
    <citation type="submission" date="2020-04" db="EMBL/GenBank/DDBJ databases">
        <authorList>
            <person name="Basu S."/>
            <person name="Maruthanayagam V."/>
            <person name="Chakraborty S."/>
            <person name="Pramanik A."/>
            <person name="Mukherjee J."/>
            <person name="Brink B."/>
        </authorList>
    </citation>
    <scope>NUCLEOTIDE SEQUENCE [LARGE SCALE GENOMIC DNA]</scope>
    <source>
        <strain evidence="3 4">AP17</strain>
    </source>
</reference>
<dbReference type="RefSeq" id="WP_168567598.1">
    <property type="nucleotide sequence ID" value="NZ_CP051167.1"/>
</dbReference>
<dbReference type="GO" id="GO:0004462">
    <property type="term" value="F:lactoylglutathione lyase activity"/>
    <property type="evidence" value="ECO:0007669"/>
    <property type="project" value="InterPro"/>
</dbReference>
<dbReference type="SUPFAM" id="SSF54593">
    <property type="entry name" value="Glyoxalase/Bleomycin resistance protein/Dihydroxybiphenyl dioxygenase"/>
    <property type="match status" value="1"/>
</dbReference>
<dbReference type="InterPro" id="IPR029068">
    <property type="entry name" value="Glyas_Bleomycin-R_OHBP_Dase"/>
</dbReference>
<dbReference type="PANTHER" id="PTHR21366:SF22">
    <property type="entry name" value="VOC DOMAIN-CONTAINING PROTEIN"/>
    <property type="match status" value="1"/>
</dbReference>
<evidence type="ECO:0000256" key="1">
    <source>
        <dbReference type="ARBA" id="ARBA00022723"/>
    </source>
</evidence>
<name>A0A6H1TSC1_9CYAN</name>
<proteinExistence type="predicted"/>
<dbReference type="InterPro" id="IPR018146">
    <property type="entry name" value="Glyoxalase_1_CS"/>
</dbReference>
<dbReference type="EMBL" id="CP051167">
    <property type="protein sequence ID" value="QIZ69441.1"/>
    <property type="molecule type" value="Genomic_DNA"/>
</dbReference>
<dbReference type="PANTHER" id="PTHR21366">
    <property type="entry name" value="GLYOXALASE FAMILY PROTEIN"/>
    <property type="match status" value="1"/>
</dbReference>
<gene>
    <name evidence="3" type="ORF">HCG48_01610</name>
</gene>
<dbReference type="Pfam" id="PF00903">
    <property type="entry name" value="Glyoxalase"/>
    <property type="match status" value="1"/>
</dbReference>
<dbReference type="InterPro" id="IPR004360">
    <property type="entry name" value="Glyas_Fos-R_dOase_dom"/>
</dbReference>
<feature type="domain" description="VOC" evidence="2">
    <location>
        <begin position="5"/>
        <end position="120"/>
    </location>
</feature>
<evidence type="ECO:0000313" key="4">
    <source>
        <dbReference type="Proteomes" id="UP000500857"/>
    </source>
</evidence>
<sequence>MEITEYLHTALLVSDLDRAENFYSNILGLPKVERVLKFPGVWYQIGSFQLHLIVDSQAHTELNHREKWGRNAHVAFCVADVEAAKQKLVEAGYEVQMSASGRAALFTRDPDGNVVELSQRS</sequence>
<keyword evidence="4" id="KW-1185">Reference proteome</keyword>
<protein>
    <submittedName>
        <fullName evidence="3">Glyoxalase</fullName>
    </submittedName>
</protein>
<dbReference type="Proteomes" id="UP000500857">
    <property type="component" value="Chromosome"/>
</dbReference>
<dbReference type="Gene3D" id="3.10.180.10">
    <property type="entry name" value="2,3-Dihydroxybiphenyl 1,2-Dioxygenase, domain 1"/>
    <property type="match status" value="1"/>
</dbReference>
<organism evidence="3 4">
    <name type="scientific">Oxynema aestuarii AP17</name>
    <dbReference type="NCBI Taxonomy" id="2064643"/>
    <lineage>
        <taxon>Bacteria</taxon>
        <taxon>Bacillati</taxon>
        <taxon>Cyanobacteriota</taxon>
        <taxon>Cyanophyceae</taxon>
        <taxon>Oscillatoriophycideae</taxon>
        <taxon>Oscillatoriales</taxon>
        <taxon>Oscillatoriaceae</taxon>
        <taxon>Oxynema</taxon>
        <taxon>Oxynema aestuarii</taxon>
    </lineage>
</organism>